<dbReference type="GO" id="GO:0016747">
    <property type="term" value="F:acyltransferase activity, transferring groups other than amino-acyl groups"/>
    <property type="evidence" value="ECO:0007669"/>
    <property type="project" value="InterPro"/>
</dbReference>
<feature type="transmembrane region" description="Helical" evidence="1">
    <location>
        <begin position="214"/>
        <end position="231"/>
    </location>
</feature>
<feature type="transmembrane region" description="Helical" evidence="1">
    <location>
        <begin position="274"/>
        <end position="293"/>
    </location>
</feature>
<evidence type="ECO:0000259" key="2">
    <source>
        <dbReference type="Pfam" id="PF01757"/>
    </source>
</evidence>
<protein>
    <submittedName>
        <fullName evidence="3">Glycosyl transferase</fullName>
    </submittedName>
</protein>
<dbReference type="PANTHER" id="PTHR37312">
    <property type="entry name" value="MEMBRANE-BOUND ACYLTRANSFERASE YKRP-RELATED"/>
    <property type="match status" value="1"/>
</dbReference>
<feature type="transmembrane region" description="Helical" evidence="1">
    <location>
        <begin position="305"/>
        <end position="323"/>
    </location>
</feature>
<evidence type="ECO:0000256" key="1">
    <source>
        <dbReference type="SAM" id="Phobius"/>
    </source>
</evidence>
<dbReference type="AlphaFoldDB" id="A0A4V1N448"/>
<dbReference type="InterPro" id="IPR002656">
    <property type="entry name" value="Acyl_transf_3_dom"/>
</dbReference>
<reference evidence="4" key="1">
    <citation type="submission" date="2019-01" db="EMBL/GenBank/DDBJ databases">
        <title>Cytophagaceae bacterium strain CAR-16.</title>
        <authorList>
            <person name="Chen W.-M."/>
        </authorList>
    </citation>
    <scope>NUCLEOTIDE SEQUENCE [LARGE SCALE GENOMIC DNA]</scope>
    <source>
        <strain evidence="4">CHR27</strain>
    </source>
</reference>
<feature type="transmembrane region" description="Helical" evidence="1">
    <location>
        <begin position="55"/>
        <end position="76"/>
    </location>
</feature>
<comment type="caution">
    <text evidence="3">The sequence shown here is derived from an EMBL/GenBank/DDBJ whole genome shotgun (WGS) entry which is preliminary data.</text>
</comment>
<keyword evidence="4" id="KW-1185">Reference proteome</keyword>
<feature type="transmembrane region" description="Helical" evidence="1">
    <location>
        <begin position="192"/>
        <end position="208"/>
    </location>
</feature>
<feature type="transmembrane region" description="Helical" evidence="1">
    <location>
        <begin position="329"/>
        <end position="347"/>
    </location>
</feature>
<sequence>MIASPSIISTRSVKGEIVGVFTVVSCARGKDGDAIGVYIRGASIMEKRAGGRMEWLDAAKGIGIVLVVIGHAWKSIAVRDPIYAFHMPFFFIAAGYVAKPAPLRDFAVKQWRALGVPYIAFLVCLMAADPLIEGARGWRPMFRDWGSAVQAGLMGGTSLHGPLTVFWFVPCLMIARLAQVMLYKLWPDARDWRWALSMAAVMALGVWWGRESNFSPLGVLAAPVALAFLWLGALWRTVKQDRWLLLVCAALSVAAIVFYVPLAPLNMKYGDYGARPYVTLPLALVLSLGLCWLMRWMPWRPFVALGRMSLVIMFLHVPVIHYLRPYFGVWSLSALAVILPVAVYFLLSRFKMGRRLFLGTA</sequence>
<organism evidence="3 4">
    <name type="scientific">Sphingobium fluviale</name>
    <dbReference type="NCBI Taxonomy" id="2506423"/>
    <lineage>
        <taxon>Bacteria</taxon>
        <taxon>Pseudomonadati</taxon>
        <taxon>Pseudomonadota</taxon>
        <taxon>Alphaproteobacteria</taxon>
        <taxon>Sphingomonadales</taxon>
        <taxon>Sphingomonadaceae</taxon>
        <taxon>Sphingobium</taxon>
    </lineage>
</organism>
<feature type="transmembrane region" description="Helical" evidence="1">
    <location>
        <begin position="243"/>
        <end position="262"/>
    </location>
</feature>
<keyword evidence="1" id="KW-0812">Transmembrane</keyword>
<dbReference type="Proteomes" id="UP000290958">
    <property type="component" value="Unassembled WGS sequence"/>
</dbReference>
<dbReference type="OrthoDB" id="9814956at2"/>
<gene>
    <name evidence="3" type="ORF">EQG66_01100</name>
</gene>
<feature type="transmembrane region" description="Helical" evidence="1">
    <location>
        <begin position="111"/>
        <end position="132"/>
    </location>
</feature>
<evidence type="ECO:0000313" key="4">
    <source>
        <dbReference type="Proteomes" id="UP000290958"/>
    </source>
</evidence>
<dbReference type="PANTHER" id="PTHR37312:SF1">
    <property type="entry name" value="MEMBRANE-BOUND ACYLTRANSFERASE YKRP-RELATED"/>
    <property type="match status" value="1"/>
</dbReference>
<keyword evidence="3" id="KW-0808">Transferase</keyword>
<dbReference type="EMBL" id="SBKP01000001">
    <property type="protein sequence ID" value="RXR30916.1"/>
    <property type="molecule type" value="Genomic_DNA"/>
</dbReference>
<dbReference type="Pfam" id="PF01757">
    <property type="entry name" value="Acyl_transf_3"/>
    <property type="match status" value="1"/>
</dbReference>
<evidence type="ECO:0000313" key="3">
    <source>
        <dbReference type="EMBL" id="RXR30916.1"/>
    </source>
</evidence>
<feature type="domain" description="Acyltransferase 3" evidence="2">
    <location>
        <begin position="54"/>
        <end position="346"/>
    </location>
</feature>
<keyword evidence="1" id="KW-0472">Membrane</keyword>
<feature type="transmembrane region" description="Helical" evidence="1">
    <location>
        <begin position="82"/>
        <end position="99"/>
    </location>
</feature>
<keyword evidence="1" id="KW-1133">Transmembrane helix</keyword>
<accession>A0A4V1N448</accession>
<dbReference type="InterPro" id="IPR052734">
    <property type="entry name" value="Nod_factor_acetyltransferase"/>
</dbReference>
<name>A0A4V1N448_9SPHN</name>
<proteinExistence type="predicted"/>